<name>A0ABV0CHZ6_9NEIS</name>
<organism evidence="3 4">
    <name type="scientific">Chromobacterium indicum</name>
    <dbReference type="NCBI Taxonomy" id="3110228"/>
    <lineage>
        <taxon>Bacteria</taxon>
        <taxon>Pseudomonadati</taxon>
        <taxon>Pseudomonadota</taxon>
        <taxon>Betaproteobacteria</taxon>
        <taxon>Neisseriales</taxon>
        <taxon>Chromobacteriaceae</taxon>
        <taxon>Chromobacterium</taxon>
    </lineage>
</organism>
<evidence type="ECO:0000259" key="2">
    <source>
        <dbReference type="Pfam" id="PF09994"/>
    </source>
</evidence>
<dbReference type="RefSeq" id="WP_346788009.1">
    <property type="nucleotide sequence ID" value="NZ_JAYFSJ010000004.1"/>
</dbReference>
<keyword evidence="1" id="KW-0175">Coiled coil</keyword>
<evidence type="ECO:0000313" key="3">
    <source>
        <dbReference type="EMBL" id="MEN7430393.1"/>
    </source>
</evidence>
<dbReference type="InterPro" id="IPR018712">
    <property type="entry name" value="Tle1-like_cat"/>
</dbReference>
<evidence type="ECO:0000256" key="1">
    <source>
        <dbReference type="SAM" id="Coils"/>
    </source>
</evidence>
<proteinExistence type="predicted"/>
<dbReference type="Pfam" id="PF09994">
    <property type="entry name" value="T6SS_Tle1-like_cat"/>
    <property type="match status" value="1"/>
</dbReference>
<feature type="domain" description="T6SS Phospholipase effector Tle1-like catalytic" evidence="2">
    <location>
        <begin position="256"/>
        <end position="369"/>
    </location>
</feature>
<accession>A0ABV0CHZ6</accession>
<feature type="coiled-coil region" evidence="1">
    <location>
        <begin position="562"/>
        <end position="616"/>
    </location>
</feature>
<gene>
    <name evidence="3" type="ORF">VA599_06515</name>
</gene>
<keyword evidence="4" id="KW-1185">Reference proteome</keyword>
<dbReference type="EMBL" id="JAYFSJ010000004">
    <property type="protein sequence ID" value="MEN7430393.1"/>
    <property type="molecule type" value="Genomic_DNA"/>
</dbReference>
<dbReference type="PANTHER" id="PTHR33840:SF1">
    <property type="entry name" value="TLE1 PHOSPHOLIPASE DOMAIN-CONTAINING PROTEIN"/>
    <property type="match status" value="1"/>
</dbReference>
<protein>
    <submittedName>
        <fullName evidence="3">DUF2235 domain-containing protein</fullName>
    </submittedName>
</protein>
<dbReference type="PANTHER" id="PTHR33840">
    <property type="match status" value="1"/>
</dbReference>
<dbReference type="Proteomes" id="UP001405405">
    <property type="component" value="Unassembled WGS sequence"/>
</dbReference>
<sequence length="670" mass="74586">MAARFSEKCRQSHLSLEYIEAASRVKNLNIPSCLKCEEDIFIGFFFDGTNNNKYRDKPHFSHSNVARLYEVYTGRPTMPQLQLGSQGAPTPDMPPSWRADVAADAQQYYRKTYIPGVGTPFVELGDSGKGVDATFGLAMAKHGEVRLDWALLQVGNQIAAALTGNPLSPPLADDAKAASKLQLGKDDEREDARTKLHVQREATLKKSIASRLKNKPTPRKVRLSVFGFSRGAAEARVFCNWVLKYLGSSYAGLPLVIDFLGIFDTVASVGIAHSVPTQDGHYAWATPDNLAIHPAIKRCVHLVSAHEVRGSFPLDSAPGSNVKEVVYPGVHSDVGGGYTPNDQGRSIGAGAVGDAKKLSQISLAQMYREALIAGVPLLDEGDFKEAHKSMFKIDPSTINAFNAYIETTRNGSGQPDKKLWLTETQPLEPVQAIVRRHYGIFLRWRKSMLGKVHLLPGLKQSADPVEKKTQDIHDFQLTDQELSEELKLLDGSGISLKNITAFLGKSSDWKDGVSKAWHDPTPVKPAEEILFETLVHDSRAWFKPFGDDDSIDSLRKYQPERIKELENRLNRLAAEKKYLNNNSSAQLSYPPVGVRQQAIERETQEIQKRLDDLKQKKSYAIADGGHEPYYMWGYLRWRKIYAGDHPLVKVQRVRQKIKKLVSSVESSIGL</sequence>
<comment type="caution">
    <text evidence="3">The sequence shown here is derived from an EMBL/GenBank/DDBJ whole genome shotgun (WGS) entry which is preliminary data.</text>
</comment>
<evidence type="ECO:0000313" key="4">
    <source>
        <dbReference type="Proteomes" id="UP001405405"/>
    </source>
</evidence>
<reference evidence="3 4" key="1">
    <citation type="submission" date="2023-12" db="EMBL/GenBank/DDBJ databases">
        <title>Chromobacterium sp. strain TRC.1.1.SA producing antimicrobial pigment.</title>
        <authorList>
            <person name="Verma N."/>
            <person name="Choksket S."/>
            <person name="Pinnaka A.K."/>
            <person name="Korpole S."/>
        </authorList>
    </citation>
    <scope>NUCLEOTIDE SEQUENCE [LARGE SCALE GENOMIC DNA]</scope>
    <source>
        <strain evidence="3 4">TRC1.1.SA</strain>
    </source>
</reference>